<keyword evidence="2" id="KW-0732">Signal</keyword>
<feature type="signal peptide" evidence="2">
    <location>
        <begin position="1"/>
        <end position="20"/>
    </location>
</feature>
<dbReference type="Proteomes" id="UP000030765">
    <property type="component" value="Unassembled WGS sequence"/>
</dbReference>
<protein>
    <submittedName>
        <fullName evidence="3 4">Peptidase</fullName>
    </submittedName>
</protein>
<organism evidence="3">
    <name type="scientific">Anopheles sinensis</name>
    <name type="common">Mosquito</name>
    <dbReference type="NCBI Taxonomy" id="74873"/>
    <lineage>
        <taxon>Eukaryota</taxon>
        <taxon>Metazoa</taxon>
        <taxon>Ecdysozoa</taxon>
        <taxon>Arthropoda</taxon>
        <taxon>Hexapoda</taxon>
        <taxon>Insecta</taxon>
        <taxon>Pterygota</taxon>
        <taxon>Neoptera</taxon>
        <taxon>Endopterygota</taxon>
        <taxon>Diptera</taxon>
        <taxon>Nematocera</taxon>
        <taxon>Culicoidea</taxon>
        <taxon>Culicidae</taxon>
        <taxon>Anophelinae</taxon>
        <taxon>Anopheles</taxon>
    </lineage>
</organism>
<sequence>MTSSRGGLHILLMILRRGLCAFSAYELRPQQICRPFGAGIRAFRRHPDQFPDTNGSGQPVLATNIGPIHWRAVFTLTFAPFPAGRTGPKKSTDASPKAERRLESVRQWPEPNSRGNLSIRTSFYSFHGETLDTRTEGVDRKMSCDDSGPKVFYVLPTEAHKFTACHKPVVFVQFHHAD</sequence>
<feature type="region of interest" description="Disordered" evidence="1">
    <location>
        <begin position="84"/>
        <end position="112"/>
    </location>
</feature>
<gene>
    <name evidence="3" type="ORF">ZHAS_00008578</name>
</gene>
<dbReference type="EMBL" id="ATLV01016154">
    <property type="status" value="NOT_ANNOTATED_CDS"/>
    <property type="molecule type" value="Genomic_DNA"/>
</dbReference>
<proteinExistence type="predicted"/>
<evidence type="ECO:0000256" key="2">
    <source>
        <dbReference type="SAM" id="SignalP"/>
    </source>
</evidence>
<evidence type="ECO:0000313" key="4">
    <source>
        <dbReference type="EnsemblMetazoa" id="ASIC008578-PA"/>
    </source>
</evidence>
<feature type="compositionally biased region" description="Basic and acidic residues" evidence="1">
    <location>
        <begin position="90"/>
        <end position="104"/>
    </location>
</feature>
<reference evidence="3 5" key="1">
    <citation type="journal article" date="2014" name="BMC Genomics">
        <title>Genome sequence of Anopheles sinensis provides insight into genetics basis of mosquito competence for malaria parasites.</title>
        <authorList>
            <person name="Zhou D."/>
            <person name="Zhang D."/>
            <person name="Ding G."/>
            <person name="Shi L."/>
            <person name="Hou Q."/>
            <person name="Ye Y."/>
            <person name="Xu Y."/>
            <person name="Zhou H."/>
            <person name="Xiong C."/>
            <person name="Li S."/>
            <person name="Yu J."/>
            <person name="Hong S."/>
            <person name="Yu X."/>
            <person name="Zou P."/>
            <person name="Chen C."/>
            <person name="Chang X."/>
            <person name="Wang W."/>
            <person name="Lv Y."/>
            <person name="Sun Y."/>
            <person name="Ma L."/>
            <person name="Shen B."/>
            <person name="Zhu C."/>
        </authorList>
    </citation>
    <scope>NUCLEOTIDE SEQUENCE [LARGE SCALE GENOMIC DNA]</scope>
</reference>
<accession>A0A084VT25</accession>
<name>A0A084VT25_ANOSI</name>
<dbReference type="EMBL" id="KE525057">
    <property type="protein sequence ID" value="KFB41119.1"/>
    <property type="molecule type" value="Genomic_DNA"/>
</dbReference>
<reference evidence="4" key="2">
    <citation type="submission" date="2020-05" db="UniProtKB">
        <authorList>
            <consortium name="EnsemblMetazoa"/>
        </authorList>
    </citation>
    <scope>IDENTIFICATION</scope>
</reference>
<feature type="chain" id="PRO_5010759892" evidence="2">
    <location>
        <begin position="21"/>
        <end position="178"/>
    </location>
</feature>
<keyword evidence="5" id="KW-1185">Reference proteome</keyword>
<evidence type="ECO:0000313" key="3">
    <source>
        <dbReference type="EMBL" id="KFB41119.1"/>
    </source>
</evidence>
<evidence type="ECO:0000256" key="1">
    <source>
        <dbReference type="SAM" id="MobiDB-lite"/>
    </source>
</evidence>
<dbReference type="AlphaFoldDB" id="A0A084VT25"/>
<evidence type="ECO:0000313" key="5">
    <source>
        <dbReference type="Proteomes" id="UP000030765"/>
    </source>
</evidence>
<dbReference type="VEuPathDB" id="VectorBase:ASIC008578"/>
<dbReference type="EnsemblMetazoa" id="ASIC008578-RA">
    <property type="protein sequence ID" value="ASIC008578-PA"/>
    <property type="gene ID" value="ASIC008578"/>
</dbReference>